<keyword evidence="2" id="KW-1185">Reference proteome</keyword>
<dbReference type="EMBL" id="LFYR01002109">
    <property type="protein sequence ID" value="KMZ57144.1"/>
    <property type="molecule type" value="Genomic_DNA"/>
</dbReference>
<protein>
    <submittedName>
        <fullName evidence="1">Uncharacterized protein</fullName>
    </submittedName>
</protein>
<sequence length="42" mass="5099">MDRETYILCFPEYVCLLYNTLFSWECMCEDEIRVAAKRLSDQ</sequence>
<gene>
    <name evidence="1" type="ORF">ZOSMA_89G00970</name>
</gene>
<evidence type="ECO:0000313" key="2">
    <source>
        <dbReference type="Proteomes" id="UP000036987"/>
    </source>
</evidence>
<organism evidence="1 2">
    <name type="scientific">Zostera marina</name>
    <name type="common">Eelgrass</name>
    <dbReference type="NCBI Taxonomy" id="29655"/>
    <lineage>
        <taxon>Eukaryota</taxon>
        <taxon>Viridiplantae</taxon>
        <taxon>Streptophyta</taxon>
        <taxon>Embryophyta</taxon>
        <taxon>Tracheophyta</taxon>
        <taxon>Spermatophyta</taxon>
        <taxon>Magnoliopsida</taxon>
        <taxon>Liliopsida</taxon>
        <taxon>Zosteraceae</taxon>
        <taxon>Zostera</taxon>
    </lineage>
</organism>
<evidence type="ECO:0000313" key="1">
    <source>
        <dbReference type="EMBL" id="KMZ57144.1"/>
    </source>
</evidence>
<proteinExistence type="predicted"/>
<accession>A0A0K9NK62</accession>
<name>A0A0K9NK62_ZOSMR</name>
<comment type="caution">
    <text evidence="1">The sequence shown here is derived from an EMBL/GenBank/DDBJ whole genome shotgun (WGS) entry which is preliminary data.</text>
</comment>
<dbReference type="Proteomes" id="UP000036987">
    <property type="component" value="Unassembled WGS sequence"/>
</dbReference>
<reference evidence="2" key="1">
    <citation type="journal article" date="2016" name="Nature">
        <title>The genome of the seagrass Zostera marina reveals angiosperm adaptation to the sea.</title>
        <authorList>
            <person name="Olsen J.L."/>
            <person name="Rouze P."/>
            <person name="Verhelst B."/>
            <person name="Lin Y.-C."/>
            <person name="Bayer T."/>
            <person name="Collen J."/>
            <person name="Dattolo E."/>
            <person name="De Paoli E."/>
            <person name="Dittami S."/>
            <person name="Maumus F."/>
            <person name="Michel G."/>
            <person name="Kersting A."/>
            <person name="Lauritano C."/>
            <person name="Lohaus R."/>
            <person name="Toepel M."/>
            <person name="Tonon T."/>
            <person name="Vanneste K."/>
            <person name="Amirebrahimi M."/>
            <person name="Brakel J."/>
            <person name="Bostroem C."/>
            <person name="Chovatia M."/>
            <person name="Grimwood J."/>
            <person name="Jenkins J.W."/>
            <person name="Jueterbock A."/>
            <person name="Mraz A."/>
            <person name="Stam W.T."/>
            <person name="Tice H."/>
            <person name="Bornberg-Bauer E."/>
            <person name="Green P.J."/>
            <person name="Pearson G.A."/>
            <person name="Procaccini G."/>
            <person name="Duarte C.M."/>
            <person name="Schmutz J."/>
            <person name="Reusch T.B.H."/>
            <person name="Van de Peer Y."/>
        </authorList>
    </citation>
    <scope>NUCLEOTIDE SEQUENCE [LARGE SCALE GENOMIC DNA]</scope>
    <source>
        <strain evidence="2">cv. Finnish</strain>
    </source>
</reference>
<dbReference type="AlphaFoldDB" id="A0A0K9NK62"/>